<accession>A0A1B6PRK4</accession>
<feature type="compositionally biased region" description="Polar residues" evidence="1">
    <location>
        <begin position="409"/>
        <end position="422"/>
    </location>
</feature>
<reference evidence="2 3" key="1">
    <citation type="journal article" date="2009" name="Nature">
        <title>The Sorghum bicolor genome and the diversification of grasses.</title>
        <authorList>
            <person name="Paterson A.H."/>
            <person name="Bowers J.E."/>
            <person name="Bruggmann R."/>
            <person name="Dubchak I."/>
            <person name="Grimwood J."/>
            <person name="Gundlach H."/>
            <person name="Haberer G."/>
            <person name="Hellsten U."/>
            <person name="Mitros T."/>
            <person name="Poliakov A."/>
            <person name="Schmutz J."/>
            <person name="Spannagl M."/>
            <person name="Tang H."/>
            <person name="Wang X."/>
            <person name="Wicker T."/>
            <person name="Bharti A.K."/>
            <person name="Chapman J."/>
            <person name="Feltus F.A."/>
            <person name="Gowik U."/>
            <person name="Grigoriev I.V."/>
            <person name="Lyons E."/>
            <person name="Maher C.A."/>
            <person name="Martis M."/>
            <person name="Narechania A."/>
            <person name="Otillar R.P."/>
            <person name="Penning B.W."/>
            <person name="Salamov A.A."/>
            <person name="Wang Y."/>
            <person name="Zhang L."/>
            <person name="Carpita N.C."/>
            <person name="Freeling M."/>
            <person name="Gingle A.R."/>
            <person name="Hash C.T."/>
            <person name="Keller B."/>
            <person name="Klein P."/>
            <person name="Kresovich S."/>
            <person name="McCann M.C."/>
            <person name="Ming R."/>
            <person name="Peterson D.G."/>
            <person name="Mehboob-ur-Rahman"/>
            <person name="Ware D."/>
            <person name="Westhoff P."/>
            <person name="Mayer K.F."/>
            <person name="Messing J."/>
            <person name="Rokhsar D.S."/>
        </authorList>
    </citation>
    <scope>NUCLEOTIDE SEQUENCE [LARGE SCALE GENOMIC DNA]</scope>
    <source>
        <strain evidence="3">cv. BTx623</strain>
    </source>
</reference>
<dbReference type="GO" id="GO:0032040">
    <property type="term" value="C:small-subunit processome"/>
    <property type="evidence" value="ECO:0000318"/>
    <property type="project" value="GO_Central"/>
</dbReference>
<evidence type="ECO:0000313" key="3">
    <source>
        <dbReference type="Proteomes" id="UP000000768"/>
    </source>
</evidence>
<evidence type="ECO:0000256" key="1">
    <source>
        <dbReference type="SAM" id="MobiDB-lite"/>
    </source>
</evidence>
<dbReference type="AlphaFoldDB" id="A0A1B6PRK4"/>
<dbReference type="PANTHER" id="PTHR10894:SF14">
    <property type="entry name" value="EXPRESSED PROTEIN"/>
    <property type="match status" value="1"/>
</dbReference>
<sequence>MRYSRQSQAFCGAGYQHKQSSSKVWVGAPFSFRTAGRETGLAHLVVLLAAGRRRPDVGKMRKGGGESSKLPWRTVVLMKVPWGFAFFDVDTSIFRMPVNMIWAHFTHEYATDRVVYFLDLIKCDGKSALWSSSSCGDGVSFVDLVKEYSSRARRFIVEDEELRERIKSDLHIESINGEEDALREVAWGLRSGLPFIISEFLYDVTISPQRHLPLCQGFEVFMKKYQIDIPTEAVDEDFLTRAGTLQRIDELILYRCTEMREVCSKLVPGISGMIKDNFRYVEVMAKILTPWLVGEEWDSSKWSTAGEPWFTPDEMQKIVAKDAAADDAREKVKGDHKVAAMIEANLDDYRCLTKSHGIVLQKVRSCYEAKVKRGQKRSHTEMAEEEVVEAVAECRKGQDGADSTEEKWSPSNGSSKTEISHF</sequence>
<protein>
    <submittedName>
        <fullName evidence="2">Uncharacterized protein</fullName>
    </submittedName>
</protein>
<organism evidence="2 3">
    <name type="scientific">Sorghum bicolor</name>
    <name type="common">Sorghum</name>
    <name type="synonym">Sorghum vulgare</name>
    <dbReference type="NCBI Taxonomy" id="4558"/>
    <lineage>
        <taxon>Eukaryota</taxon>
        <taxon>Viridiplantae</taxon>
        <taxon>Streptophyta</taxon>
        <taxon>Embryophyta</taxon>
        <taxon>Tracheophyta</taxon>
        <taxon>Spermatophyta</taxon>
        <taxon>Magnoliopsida</taxon>
        <taxon>Liliopsida</taxon>
        <taxon>Poales</taxon>
        <taxon>Poaceae</taxon>
        <taxon>PACMAD clade</taxon>
        <taxon>Panicoideae</taxon>
        <taxon>Andropogonodae</taxon>
        <taxon>Andropogoneae</taxon>
        <taxon>Sorghinae</taxon>
        <taxon>Sorghum</taxon>
    </lineage>
</organism>
<dbReference type="PANTHER" id="PTHR10894">
    <property type="entry name" value="NUCLEOLAR PROTEIN 5 NUCLEOLAR PROTEIN NOP5 NOP58"/>
    <property type="match status" value="1"/>
</dbReference>
<dbReference type="InParanoid" id="A0A1B6PRK4"/>
<dbReference type="Proteomes" id="UP000000768">
    <property type="component" value="Chromosome 5"/>
</dbReference>
<proteinExistence type="predicted"/>
<keyword evidence="3" id="KW-1185">Reference proteome</keyword>
<dbReference type="eggNOG" id="ENOG502R7GI">
    <property type="taxonomic scope" value="Eukaryota"/>
</dbReference>
<feature type="compositionally biased region" description="Basic and acidic residues" evidence="1">
    <location>
        <begin position="394"/>
        <end position="408"/>
    </location>
</feature>
<reference evidence="3" key="2">
    <citation type="journal article" date="2018" name="Plant J.">
        <title>The Sorghum bicolor reference genome: improved assembly, gene annotations, a transcriptome atlas, and signatures of genome organization.</title>
        <authorList>
            <person name="McCormick R.F."/>
            <person name="Truong S.K."/>
            <person name="Sreedasyam A."/>
            <person name="Jenkins J."/>
            <person name="Shu S."/>
            <person name="Sims D."/>
            <person name="Kennedy M."/>
            <person name="Amirebrahimi M."/>
            <person name="Weers B.D."/>
            <person name="McKinley B."/>
            <person name="Mattison A."/>
            <person name="Morishige D.T."/>
            <person name="Grimwood J."/>
            <person name="Schmutz J."/>
            <person name="Mullet J.E."/>
        </authorList>
    </citation>
    <scope>NUCLEOTIDE SEQUENCE [LARGE SCALE GENOMIC DNA]</scope>
    <source>
        <strain evidence="3">cv. BTx623</strain>
    </source>
</reference>
<feature type="region of interest" description="Disordered" evidence="1">
    <location>
        <begin position="394"/>
        <end position="422"/>
    </location>
</feature>
<dbReference type="EMBL" id="CM000764">
    <property type="protein sequence ID" value="KXG28307.2"/>
    <property type="molecule type" value="Genomic_DNA"/>
</dbReference>
<dbReference type="GO" id="GO:0030515">
    <property type="term" value="F:snoRNA binding"/>
    <property type="evidence" value="ECO:0000318"/>
    <property type="project" value="GO_Central"/>
</dbReference>
<dbReference type="ExpressionAtlas" id="A0A1B6PRK4">
    <property type="expression patterns" value="baseline and differential"/>
</dbReference>
<dbReference type="STRING" id="4558.A0A1B6PRK4"/>
<evidence type="ECO:0000313" key="2">
    <source>
        <dbReference type="EMBL" id="KXG28307.2"/>
    </source>
</evidence>
<gene>
    <name evidence="2" type="ORF">SORBI_3005G108600</name>
</gene>
<dbReference type="InterPro" id="IPR045056">
    <property type="entry name" value="Nop56/Nop58"/>
</dbReference>
<name>A0A1B6PRK4_SORBI</name>
<dbReference type="Gramene" id="KXG28307">
    <property type="protein sequence ID" value="KXG28307"/>
    <property type="gene ID" value="SORBI_3005G108600"/>
</dbReference>
<dbReference type="GO" id="GO:0031428">
    <property type="term" value="C:box C/D methylation guide snoRNP complex"/>
    <property type="evidence" value="ECO:0000318"/>
    <property type="project" value="GO_Central"/>
</dbReference>